<sequence length="218" mass="24841">MSLQLHGYWRSSASYRVRIAMNLKELEYDYVPVHLAKDGGEQFSDSFSALNPAQLVPLFIDDDEDIFLNQSMAIIEYLDEKYPEPVKLLPAHKLDRARVRALCQDIGCDIQPIANLRILNQLSSAFEADQAARVEWCKHWIEKGFNGIEKRLNNTAADYCFGFDLTMADVFLVPQVYNAERFGVDMSRYPNIARVTENCNELAAFIKAAPEKQIDAVL</sequence>
<evidence type="ECO:0000259" key="3">
    <source>
        <dbReference type="PROSITE" id="PS50405"/>
    </source>
</evidence>
<dbReference type="PROSITE" id="PS50405">
    <property type="entry name" value="GST_CTER"/>
    <property type="match status" value="1"/>
</dbReference>
<dbReference type="InterPro" id="IPR036249">
    <property type="entry name" value="Thioredoxin-like_sf"/>
</dbReference>
<keyword evidence="5" id="KW-1185">Reference proteome</keyword>
<comment type="caution">
    <text evidence="4">The sequence shown here is derived from an EMBL/GenBank/DDBJ whole genome shotgun (WGS) entry which is preliminary data.</text>
</comment>
<dbReference type="InterPro" id="IPR040079">
    <property type="entry name" value="Glutathione_S-Trfase"/>
</dbReference>
<dbReference type="InterPro" id="IPR036282">
    <property type="entry name" value="Glutathione-S-Trfase_C_sf"/>
</dbReference>
<proteinExistence type="inferred from homology"/>
<dbReference type="InterPro" id="IPR010987">
    <property type="entry name" value="Glutathione-S-Trfase_C-like"/>
</dbReference>
<dbReference type="InterPro" id="IPR005955">
    <property type="entry name" value="GST_Zeta"/>
</dbReference>
<evidence type="ECO:0000313" key="4">
    <source>
        <dbReference type="EMBL" id="GAA0857709.1"/>
    </source>
</evidence>
<protein>
    <submittedName>
        <fullName evidence="4">Maleylacetoacetate isomerase</fullName>
    </submittedName>
</protein>
<dbReference type="PANTHER" id="PTHR42673:SF21">
    <property type="entry name" value="GLUTATHIONE S-TRANSFERASE YFCF"/>
    <property type="match status" value="1"/>
</dbReference>
<accession>A0ABN1LLV1</accession>
<dbReference type="InterPro" id="IPR034333">
    <property type="entry name" value="GST_Zeta_N"/>
</dbReference>
<dbReference type="Pfam" id="PF13417">
    <property type="entry name" value="GST_N_3"/>
    <property type="match status" value="1"/>
</dbReference>
<reference evidence="4 5" key="1">
    <citation type="journal article" date="2019" name="Int. J. Syst. Evol. Microbiol.">
        <title>The Global Catalogue of Microorganisms (GCM) 10K type strain sequencing project: providing services to taxonomists for standard genome sequencing and annotation.</title>
        <authorList>
            <consortium name="The Broad Institute Genomics Platform"/>
            <consortium name="The Broad Institute Genome Sequencing Center for Infectious Disease"/>
            <person name="Wu L."/>
            <person name="Ma J."/>
        </authorList>
    </citation>
    <scope>NUCLEOTIDE SEQUENCE [LARGE SCALE GENOMIC DNA]</scope>
    <source>
        <strain evidence="4 5">JCM 15896</strain>
    </source>
</reference>
<dbReference type="Gene3D" id="1.20.1050.10">
    <property type="match status" value="1"/>
</dbReference>
<dbReference type="PANTHER" id="PTHR42673">
    <property type="entry name" value="MALEYLACETOACETATE ISOMERASE"/>
    <property type="match status" value="1"/>
</dbReference>
<dbReference type="CDD" id="cd03042">
    <property type="entry name" value="GST_N_Zeta"/>
    <property type="match status" value="1"/>
</dbReference>
<evidence type="ECO:0000256" key="1">
    <source>
        <dbReference type="ARBA" id="ARBA00010007"/>
    </source>
</evidence>
<comment type="similarity">
    <text evidence="1">Belongs to the GST superfamily. Zeta family.</text>
</comment>
<dbReference type="PROSITE" id="PS50404">
    <property type="entry name" value="GST_NTER"/>
    <property type="match status" value="1"/>
</dbReference>
<dbReference type="SUPFAM" id="SSF47616">
    <property type="entry name" value="GST C-terminal domain-like"/>
    <property type="match status" value="1"/>
</dbReference>
<dbReference type="SFLD" id="SFLDG00358">
    <property type="entry name" value="Main_(cytGST)"/>
    <property type="match status" value="1"/>
</dbReference>
<feature type="domain" description="GST C-terminal" evidence="3">
    <location>
        <begin position="92"/>
        <end position="218"/>
    </location>
</feature>
<dbReference type="NCBIfam" id="TIGR01262">
    <property type="entry name" value="maiA"/>
    <property type="match status" value="1"/>
</dbReference>
<dbReference type="SUPFAM" id="SSF52833">
    <property type="entry name" value="Thioredoxin-like"/>
    <property type="match status" value="1"/>
</dbReference>
<dbReference type="InterPro" id="IPR004045">
    <property type="entry name" value="Glutathione_S-Trfase_N"/>
</dbReference>
<gene>
    <name evidence="4" type="primary">maiA</name>
    <name evidence="4" type="ORF">GCM10009114_24510</name>
</gene>
<organism evidence="4 5">
    <name type="scientific">Aliiglaciecola litoralis</name>
    <dbReference type="NCBI Taxonomy" id="582857"/>
    <lineage>
        <taxon>Bacteria</taxon>
        <taxon>Pseudomonadati</taxon>
        <taxon>Pseudomonadota</taxon>
        <taxon>Gammaproteobacteria</taxon>
        <taxon>Alteromonadales</taxon>
        <taxon>Alteromonadaceae</taxon>
        <taxon>Aliiglaciecola</taxon>
    </lineage>
</organism>
<dbReference type="GO" id="GO:0016853">
    <property type="term" value="F:isomerase activity"/>
    <property type="evidence" value="ECO:0007669"/>
    <property type="project" value="UniProtKB-KW"/>
</dbReference>
<evidence type="ECO:0000313" key="5">
    <source>
        <dbReference type="Proteomes" id="UP001500359"/>
    </source>
</evidence>
<dbReference type="SFLD" id="SFLDS00019">
    <property type="entry name" value="Glutathione_Transferase_(cytos"/>
    <property type="match status" value="1"/>
</dbReference>
<dbReference type="InterPro" id="IPR034330">
    <property type="entry name" value="GST_Zeta_C"/>
</dbReference>
<feature type="domain" description="GST N-terminal" evidence="2">
    <location>
        <begin position="1"/>
        <end position="86"/>
    </location>
</feature>
<dbReference type="Gene3D" id="3.40.30.10">
    <property type="entry name" value="Glutaredoxin"/>
    <property type="match status" value="1"/>
</dbReference>
<dbReference type="Proteomes" id="UP001500359">
    <property type="component" value="Unassembled WGS sequence"/>
</dbReference>
<dbReference type="EMBL" id="BAAAFD010000007">
    <property type="protein sequence ID" value="GAA0857709.1"/>
    <property type="molecule type" value="Genomic_DNA"/>
</dbReference>
<evidence type="ECO:0000259" key="2">
    <source>
        <dbReference type="PROSITE" id="PS50404"/>
    </source>
</evidence>
<dbReference type="CDD" id="cd03191">
    <property type="entry name" value="GST_C_Zeta"/>
    <property type="match status" value="1"/>
</dbReference>
<keyword evidence="4" id="KW-0413">Isomerase</keyword>
<dbReference type="RefSeq" id="WP_343860381.1">
    <property type="nucleotide sequence ID" value="NZ_BAAAFD010000007.1"/>
</dbReference>
<name>A0ABN1LLV1_9ALTE</name>